<sequence length="81" mass="8638">MKASAALLCLLLTAAAFSPQGLAQPERPRTHPQWPFLLVVSLQLGLILQLPAATDLSIRKSLSRGWRATEGPPVATVPGKL</sequence>
<accession>A0A2J8LJ52</accession>
<protein>
    <submittedName>
        <fullName evidence="2">CCL7 isoform 2</fullName>
    </submittedName>
</protein>
<gene>
    <name evidence="2" type="ORF">CK820_G0028671</name>
</gene>
<evidence type="ECO:0000256" key="1">
    <source>
        <dbReference type="SAM" id="SignalP"/>
    </source>
</evidence>
<name>A0A2J8LJ52_PANTR</name>
<dbReference type="Proteomes" id="UP000236370">
    <property type="component" value="Unassembled WGS sequence"/>
</dbReference>
<feature type="chain" id="PRO_5014405668" evidence="1">
    <location>
        <begin position="24"/>
        <end position="81"/>
    </location>
</feature>
<organism evidence="2 3">
    <name type="scientific">Pan troglodytes</name>
    <name type="common">Chimpanzee</name>
    <dbReference type="NCBI Taxonomy" id="9598"/>
    <lineage>
        <taxon>Eukaryota</taxon>
        <taxon>Metazoa</taxon>
        <taxon>Chordata</taxon>
        <taxon>Craniata</taxon>
        <taxon>Vertebrata</taxon>
        <taxon>Euteleostomi</taxon>
        <taxon>Mammalia</taxon>
        <taxon>Eutheria</taxon>
        <taxon>Euarchontoglires</taxon>
        <taxon>Primates</taxon>
        <taxon>Haplorrhini</taxon>
        <taxon>Catarrhini</taxon>
        <taxon>Hominidae</taxon>
        <taxon>Pan</taxon>
    </lineage>
</organism>
<comment type="caution">
    <text evidence="2">The sequence shown here is derived from an EMBL/GenBank/DDBJ whole genome shotgun (WGS) entry which is preliminary data.</text>
</comment>
<evidence type="ECO:0000313" key="2">
    <source>
        <dbReference type="EMBL" id="PNI47294.1"/>
    </source>
</evidence>
<evidence type="ECO:0000313" key="3">
    <source>
        <dbReference type="Proteomes" id="UP000236370"/>
    </source>
</evidence>
<dbReference type="AlphaFoldDB" id="A0A2J8LJ52"/>
<feature type="signal peptide" evidence="1">
    <location>
        <begin position="1"/>
        <end position="23"/>
    </location>
</feature>
<reference evidence="2 3" key="1">
    <citation type="submission" date="2017-12" db="EMBL/GenBank/DDBJ databases">
        <title>High-resolution comparative analysis of great ape genomes.</title>
        <authorList>
            <person name="Pollen A."/>
            <person name="Hastie A."/>
            <person name="Hormozdiari F."/>
            <person name="Dougherty M."/>
            <person name="Liu R."/>
            <person name="Chaisson M."/>
            <person name="Hoppe E."/>
            <person name="Hill C."/>
            <person name="Pang A."/>
            <person name="Hillier L."/>
            <person name="Baker C."/>
            <person name="Armstrong J."/>
            <person name="Shendure J."/>
            <person name="Paten B."/>
            <person name="Wilson R."/>
            <person name="Chao H."/>
            <person name="Schneider V."/>
            <person name="Ventura M."/>
            <person name="Kronenberg Z."/>
            <person name="Murali S."/>
            <person name="Gordon D."/>
            <person name="Cantsilieris S."/>
            <person name="Munson K."/>
            <person name="Nelson B."/>
            <person name="Raja A."/>
            <person name="Underwood J."/>
            <person name="Diekhans M."/>
            <person name="Fiddes I."/>
            <person name="Haussler D."/>
            <person name="Eichler E."/>
        </authorList>
    </citation>
    <scope>NUCLEOTIDE SEQUENCE [LARGE SCALE GENOMIC DNA]</scope>
    <source>
        <strain evidence="2">Yerkes chimp pedigree #C0471</strain>
    </source>
</reference>
<proteinExistence type="predicted"/>
<dbReference type="EMBL" id="NBAG03000289">
    <property type="protein sequence ID" value="PNI47294.1"/>
    <property type="molecule type" value="Genomic_DNA"/>
</dbReference>
<keyword evidence="1" id="KW-0732">Signal</keyword>